<dbReference type="InterPro" id="IPR015865">
    <property type="entry name" value="Riboflavin_kinase_bac/euk"/>
</dbReference>
<keyword evidence="6 14" id="KW-0548">Nucleotidyltransferase</keyword>
<feature type="compositionally biased region" description="Low complexity" evidence="15">
    <location>
        <begin position="181"/>
        <end position="199"/>
    </location>
</feature>
<reference evidence="17 18" key="1">
    <citation type="submission" date="2022-06" db="EMBL/GenBank/DDBJ databases">
        <title>Fructobacillus taiwanensis sp. nov., isolated from the honeybee.</title>
        <authorList>
            <person name="Chen Y.-S."/>
            <person name="Wang L.-T."/>
            <person name="Lee Y.-S."/>
            <person name="Chang Y.-C."/>
            <person name="Wu H.-C."/>
            <person name="Liao C.-Y."/>
            <person name="Chen W.-H."/>
            <person name="Deng J.-N."/>
            <person name="Wang Y.-H."/>
        </authorList>
    </citation>
    <scope>NUCLEOTIDE SEQUENCE [LARGE SCALE GENOMIC DNA]</scope>
    <source>
        <strain evidence="17 18">W13</strain>
    </source>
</reference>
<dbReference type="InterPro" id="IPR023468">
    <property type="entry name" value="Riboflavin_kinase"/>
</dbReference>
<evidence type="ECO:0000256" key="1">
    <source>
        <dbReference type="ARBA" id="ARBA00004726"/>
    </source>
</evidence>
<evidence type="ECO:0000256" key="14">
    <source>
        <dbReference type="PIRNR" id="PIRNR004491"/>
    </source>
</evidence>
<dbReference type="SUPFAM" id="SSF82114">
    <property type="entry name" value="Riboflavin kinase-like"/>
    <property type="match status" value="1"/>
</dbReference>
<dbReference type="SMART" id="SM00904">
    <property type="entry name" value="Flavokinase"/>
    <property type="match status" value="1"/>
</dbReference>
<evidence type="ECO:0000256" key="10">
    <source>
        <dbReference type="ARBA" id="ARBA00022840"/>
    </source>
</evidence>
<dbReference type="GO" id="GO:0016779">
    <property type="term" value="F:nucleotidyltransferase activity"/>
    <property type="evidence" value="ECO:0007669"/>
    <property type="project" value="UniProtKB-KW"/>
</dbReference>
<feature type="domain" description="Riboflavin kinase" evidence="16">
    <location>
        <begin position="225"/>
        <end position="350"/>
    </location>
</feature>
<comment type="caution">
    <text evidence="17">The sequence shown here is derived from an EMBL/GenBank/DDBJ whole genome shotgun (WGS) entry which is preliminary data.</text>
</comment>
<feature type="region of interest" description="Disordered" evidence="15">
    <location>
        <begin position="168"/>
        <end position="203"/>
    </location>
</feature>
<keyword evidence="10 14" id="KW-0067">ATP-binding</keyword>
<dbReference type="InterPro" id="IPR004821">
    <property type="entry name" value="Cyt_trans-like"/>
</dbReference>
<evidence type="ECO:0000256" key="2">
    <source>
        <dbReference type="ARBA" id="ARBA00005201"/>
    </source>
</evidence>
<keyword evidence="18" id="KW-1185">Reference proteome</keyword>
<keyword evidence="8 14" id="KW-0418">Kinase</keyword>
<comment type="similarity">
    <text evidence="14">Belongs to the ribF family.</text>
</comment>
<dbReference type="Proteomes" id="UP001523234">
    <property type="component" value="Unassembled WGS sequence"/>
</dbReference>
<evidence type="ECO:0000256" key="9">
    <source>
        <dbReference type="ARBA" id="ARBA00022827"/>
    </source>
</evidence>
<dbReference type="EC" id="2.7.7.2" evidence="14"/>
<evidence type="ECO:0000313" key="17">
    <source>
        <dbReference type="EMBL" id="MCO0832501.1"/>
    </source>
</evidence>
<organism evidence="17 18">
    <name type="scientific">Fructobacillus apis</name>
    <dbReference type="NCBI Taxonomy" id="2935017"/>
    <lineage>
        <taxon>Bacteria</taxon>
        <taxon>Bacillati</taxon>
        <taxon>Bacillota</taxon>
        <taxon>Bacilli</taxon>
        <taxon>Lactobacillales</taxon>
        <taxon>Lactobacillaceae</taxon>
        <taxon>Fructobacillus</taxon>
    </lineage>
</organism>
<evidence type="ECO:0000256" key="15">
    <source>
        <dbReference type="SAM" id="MobiDB-lite"/>
    </source>
</evidence>
<evidence type="ECO:0000256" key="4">
    <source>
        <dbReference type="ARBA" id="ARBA00022643"/>
    </source>
</evidence>
<proteinExistence type="inferred from homology"/>
<evidence type="ECO:0000313" key="18">
    <source>
        <dbReference type="Proteomes" id="UP001523234"/>
    </source>
</evidence>
<keyword evidence="4 14" id="KW-0288">FMN</keyword>
<keyword evidence="11" id="KW-0511">Multifunctional enzyme</keyword>
<comment type="catalytic activity">
    <reaction evidence="12 14">
        <text>riboflavin + ATP = FMN + ADP + H(+)</text>
        <dbReference type="Rhea" id="RHEA:14357"/>
        <dbReference type="ChEBI" id="CHEBI:15378"/>
        <dbReference type="ChEBI" id="CHEBI:30616"/>
        <dbReference type="ChEBI" id="CHEBI:57986"/>
        <dbReference type="ChEBI" id="CHEBI:58210"/>
        <dbReference type="ChEBI" id="CHEBI:456216"/>
        <dbReference type="EC" id="2.7.1.26"/>
    </reaction>
</comment>
<dbReference type="GO" id="GO:0016301">
    <property type="term" value="F:kinase activity"/>
    <property type="evidence" value="ECO:0007669"/>
    <property type="project" value="UniProtKB-KW"/>
</dbReference>
<dbReference type="PIRSF" id="PIRSF004491">
    <property type="entry name" value="FAD_Synth"/>
    <property type="match status" value="1"/>
</dbReference>
<evidence type="ECO:0000256" key="3">
    <source>
        <dbReference type="ARBA" id="ARBA00022630"/>
    </source>
</evidence>
<comment type="pathway">
    <text evidence="1 14">Cofactor biosynthesis; FAD biosynthesis; FAD from FMN: step 1/1.</text>
</comment>
<dbReference type="InterPro" id="IPR002606">
    <property type="entry name" value="Riboflavin_kinase_bac"/>
</dbReference>
<comment type="catalytic activity">
    <reaction evidence="13 14">
        <text>FMN + ATP + H(+) = FAD + diphosphate</text>
        <dbReference type="Rhea" id="RHEA:17237"/>
        <dbReference type="ChEBI" id="CHEBI:15378"/>
        <dbReference type="ChEBI" id="CHEBI:30616"/>
        <dbReference type="ChEBI" id="CHEBI:33019"/>
        <dbReference type="ChEBI" id="CHEBI:57692"/>
        <dbReference type="ChEBI" id="CHEBI:58210"/>
        <dbReference type="EC" id="2.7.7.2"/>
    </reaction>
</comment>
<dbReference type="Pfam" id="PF01687">
    <property type="entry name" value="Flavokinase"/>
    <property type="match status" value="1"/>
</dbReference>
<evidence type="ECO:0000256" key="6">
    <source>
        <dbReference type="ARBA" id="ARBA00022695"/>
    </source>
</evidence>
<dbReference type="CDD" id="cd02064">
    <property type="entry name" value="FAD_synthetase_N"/>
    <property type="match status" value="1"/>
</dbReference>
<evidence type="ECO:0000256" key="5">
    <source>
        <dbReference type="ARBA" id="ARBA00022679"/>
    </source>
</evidence>
<keyword evidence="3 14" id="KW-0285">Flavoprotein</keyword>
<evidence type="ECO:0000256" key="12">
    <source>
        <dbReference type="ARBA" id="ARBA00047880"/>
    </source>
</evidence>
<dbReference type="EMBL" id="JAMWYK010000006">
    <property type="protein sequence ID" value="MCO0832501.1"/>
    <property type="molecule type" value="Genomic_DNA"/>
</dbReference>
<dbReference type="NCBIfam" id="TIGR00125">
    <property type="entry name" value="cyt_tran_rel"/>
    <property type="match status" value="1"/>
</dbReference>
<dbReference type="InterPro" id="IPR014729">
    <property type="entry name" value="Rossmann-like_a/b/a_fold"/>
</dbReference>
<dbReference type="Gene3D" id="2.40.30.30">
    <property type="entry name" value="Riboflavin kinase-like"/>
    <property type="match status" value="1"/>
</dbReference>
<protein>
    <recommendedName>
        <fullName evidence="14">Riboflavin biosynthesis protein</fullName>
    </recommendedName>
    <domain>
        <recommendedName>
            <fullName evidence="14">Riboflavin kinase</fullName>
            <ecNumber evidence="14">2.7.1.26</ecNumber>
        </recommendedName>
        <alternativeName>
            <fullName evidence="14">Flavokinase</fullName>
        </alternativeName>
    </domain>
    <domain>
        <recommendedName>
            <fullName evidence="14">FMN adenylyltransferase</fullName>
            <ecNumber evidence="14">2.7.7.2</ecNumber>
        </recommendedName>
        <alternativeName>
            <fullName evidence="14">FAD pyrophosphorylase</fullName>
        </alternativeName>
        <alternativeName>
            <fullName evidence="14">FAD synthase</fullName>
        </alternativeName>
    </domain>
</protein>
<keyword evidence="7 14" id="KW-0547">Nucleotide-binding</keyword>
<evidence type="ECO:0000256" key="13">
    <source>
        <dbReference type="ARBA" id="ARBA00049494"/>
    </source>
</evidence>
<dbReference type="PANTHER" id="PTHR22749">
    <property type="entry name" value="RIBOFLAVIN KINASE/FMN ADENYLYLTRANSFERASE"/>
    <property type="match status" value="1"/>
</dbReference>
<dbReference type="Pfam" id="PF06574">
    <property type="entry name" value="FAD_syn"/>
    <property type="match status" value="1"/>
</dbReference>
<dbReference type="EC" id="2.7.1.26" evidence="14"/>
<gene>
    <name evidence="17" type="ORF">NFX39_05330</name>
</gene>
<accession>A0ABT0ZR84</accession>
<evidence type="ECO:0000256" key="7">
    <source>
        <dbReference type="ARBA" id="ARBA00022741"/>
    </source>
</evidence>
<dbReference type="Gene3D" id="3.40.50.620">
    <property type="entry name" value="HUPs"/>
    <property type="match status" value="1"/>
</dbReference>
<name>A0ABT0ZR84_9LACO</name>
<dbReference type="RefSeq" id="WP_252443731.1">
    <property type="nucleotide sequence ID" value="NZ_JAMWYK010000006.1"/>
</dbReference>
<evidence type="ECO:0000259" key="16">
    <source>
        <dbReference type="SMART" id="SM00904"/>
    </source>
</evidence>
<evidence type="ECO:0000256" key="11">
    <source>
        <dbReference type="ARBA" id="ARBA00023268"/>
    </source>
</evidence>
<sequence length="352" mass="38295">MTELIDLHYPFDGDNFIAEDQVIAMGYFDGVHKGHQAVIKAAKAKADELGLPLSVLTYTPYPGLVFEKKALPWRDLTPIAEKIALLSNLGVDRVYRLNLTSKLAGLKPTAFVDNVLLALHAKAVVAGFDHYYGPRAEQADMVHLQKFAQGRFDVVTVGKQTVGEMEAATADASNGNAGTNSSATTDDATSAVSTDSSVAKPDAKIASRTIRNQLEEGNVHAANAALGRVHHTTGTVVHGDARGRTLGYPTINIWTPEREFLPGIGVYAVRVEVAGQEVLGMASIGRNITFGEGRPVTVEINLLDWNEMIYGEPVKVYWDERLRGEVAFESVDGLIKQLEQDEAETRNYFKKG</sequence>
<dbReference type="PANTHER" id="PTHR22749:SF6">
    <property type="entry name" value="RIBOFLAVIN KINASE"/>
    <property type="match status" value="1"/>
</dbReference>
<dbReference type="InterPro" id="IPR023465">
    <property type="entry name" value="Riboflavin_kinase_dom_sf"/>
</dbReference>
<dbReference type="SUPFAM" id="SSF52374">
    <property type="entry name" value="Nucleotidylyl transferase"/>
    <property type="match status" value="1"/>
</dbReference>
<evidence type="ECO:0000256" key="8">
    <source>
        <dbReference type="ARBA" id="ARBA00022777"/>
    </source>
</evidence>
<keyword evidence="5 14" id="KW-0808">Transferase</keyword>
<keyword evidence="9 14" id="KW-0274">FAD</keyword>
<comment type="pathway">
    <text evidence="2 14">Cofactor biosynthesis; FMN biosynthesis; FMN from riboflavin (ATP route): step 1/1.</text>
</comment>
<dbReference type="InterPro" id="IPR015864">
    <property type="entry name" value="FAD_synthase"/>
</dbReference>
<feature type="compositionally biased region" description="Polar residues" evidence="15">
    <location>
        <begin position="171"/>
        <end position="180"/>
    </location>
</feature>